<dbReference type="Proteomes" id="UP001072034">
    <property type="component" value="Unassembled WGS sequence"/>
</dbReference>
<organism evidence="3 4">
    <name type="scientific">Actinomyces israelii</name>
    <dbReference type="NCBI Taxonomy" id="1659"/>
    <lineage>
        <taxon>Bacteria</taxon>
        <taxon>Bacillati</taxon>
        <taxon>Actinomycetota</taxon>
        <taxon>Actinomycetes</taxon>
        <taxon>Actinomycetales</taxon>
        <taxon>Actinomycetaceae</taxon>
        <taxon>Actinomyces</taxon>
    </lineage>
</organism>
<comment type="caution">
    <text evidence="3">The sequence shown here is derived from an EMBL/GenBank/DDBJ whole genome shotgun (WGS) entry which is preliminary data.</text>
</comment>
<keyword evidence="2" id="KW-0812">Transmembrane</keyword>
<sequence>MTEAHPSHQAPRSGGGSYPPSNPGASAENRAASRLYESYPPAPQPYSSYRPNAQEPPYPQPVPGQQQPYQQPAPGQAQQPVPSGYQQPAPTQAQPYQQPVPPQTQVYQQPMPGALPARPPRRRRRGLIVLVVALVVVLVAGGGTAAWWFVLRDRGTTYEPAAAVPADQWADGARQTGSSTIMKDATVAVSPDGSFLAALSGSGSSGSGEKRLKGYSLTDGQTSESWHATVTDTSSTTIRFWGDDTIVVGSTLYDVATGEHHDAPWDSGAASIVNGLALRCEDGSCTAWKKDGGKAWSVDVDKDAQTPENTIVRDGKHYVITGATVINIDNGDSFTLDVPDAPRAYGVVAQDGWAVQTYDGDFQDGHLYTFKPDGKRVGDTAIESGLDRSTYVLLPPRTLLSLSEISTWLSGEDEDGPKGKRVGEYTANRKECTASVTMDHGASFDSPEIHKYRNGKVDSDCKMPQASPSNGSRVVWFYDAGDGGQFWRVYAMVNAKTGKSIDFTGLDPTRGDHLIFANPSMAVGYSPKDGTLTTYEPA</sequence>
<evidence type="ECO:0000256" key="1">
    <source>
        <dbReference type="SAM" id="MobiDB-lite"/>
    </source>
</evidence>
<keyword evidence="2" id="KW-1133">Transmembrane helix</keyword>
<proteinExistence type="predicted"/>
<dbReference type="RefSeq" id="WP_268918595.1">
    <property type="nucleotide sequence ID" value="NZ_JAPTMY010000050.1"/>
</dbReference>
<keyword evidence="4" id="KW-1185">Reference proteome</keyword>
<feature type="transmembrane region" description="Helical" evidence="2">
    <location>
        <begin position="127"/>
        <end position="150"/>
    </location>
</feature>
<keyword evidence="2" id="KW-0472">Membrane</keyword>
<evidence type="ECO:0008006" key="5">
    <source>
        <dbReference type="Google" id="ProtNLM"/>
    </source>
</evidence>
<feature type="region of interest" description="Disordered" evidence="1">
    <location>
        <begin position="1"/>
        <end position="119"/>
    </location>
</feature>
<gene>
    <name evidence="3" type="ORF">OHJ16_15170</name>
</gene>
<evidence type="ECO:0000313" key="3">
    <source>
        <dbReference type="EMBL" id="MCZ0859377.1"/>
    </source>
</evidence>
<evidence type="ECO:0000313" key="4">
    <source>
        <dbReference type="Proteomes" id="UP001072034"/>
    </source>
</evidence>
<name>A0ABT4IDP6_9ACTO</name>
<evidence type="ECO:0000256" key="2">
    <source>
        <dbReference type="SAM" id="Phobius"/>
    </source>
</evidence>
<feature type="compositionally biased region" description="Low complexity" evidence="1">
    <location>
        <begin position="63"/>
        <end position="116"/>
    </location>
</feature>
<dbReference type="SUPFAM" id="SSF82171">
    <property type="entry name" value="DPP6 N-terminal domain-like"/>
    <property type="match status" value="1"/>
</dbReference>
<dbReference type="EMBL" id="JAPTMY010000050">
    <property type="protein sequence ID" value="MCZ0859377.1"/>
    <property type="molecule type" value="Genomic_DNA"/>
</dbReference>
<reference evidence="3" key="1">
    <citation type="submission" date="2022-10" db="EMBL/GenBank/DDBJ databases">
        <title>Genome sequence of Actinomyces israelii ATCC 10048.</title>
        <authorList>
            <person name="Watt R.M."/>
            <person name="Tong W.M."/>
        </authorList>
    </citation>
    <scope>NUCLEOTIDE SEQUENCE</scope>
    <source>
        <strain evidence="3">ATCC 10048</strain>
    </source>
</reference>
<accession>A0ABT4IDP6</accession>
<protein>
    <recommendedName>
        <fullName evidence="5">Serine/threonine protein kinase</fullName>
    </recommendedName>
</protein>